<evidence type="ECO:0000256" key="4">
    <source>
        <dbReference type="ARBA" id="ARBA00022801"/>
    </source>
</evidence>
<dbReference type="FunFam" id="3.40.50.2300:FF:000105">
    <property type="entry name" value="Low molecular weight phosphotyrosine protein"/>
    <property type="match status" value="1"/>
</dbReference>
<comment type="function">
    <text evidence="7">Acts on tyrosine phosphorylated proteins, low-MW aryl phosphates and natural and synthetic acyl phosphates.</text>
</comment>
<name>A0A8B8BG76_CRAVI</name>
<keyword evidence="3 7" id="KW-0963">Cytoplasm</keyword>
<dbReference type="SMART" id="SM00226">
    <property type="entry name" value="LMWPc"/>
    <property type="match status" value="1"/>
</dbReference>
<dbReference type="Gene3D" id="3.40.50.2300">
    <property type="match status" value="1"/>
</dbReference>
<dbReference type="GO" id="GO:0003993">
    <property type="term" value="F:acid phosphatase activity"/>
    <property type="evidence" value="ECO:0007669"/>
    <property type="project" value="UniProtKB-UniRule"/>
</dbReference>
<reference evidence="9" key="1">
    <citation type="submission" date="2024-06" db="UniProtKB">
        <authorList>
            <consortium name="RefSeq"/>
        </authorList>
    </citation>
    <scope>NUCLEOTIDE SEQUENCE [LARGE SCALE GENOMIC DNA]</scope>
</reference>
<dbReference type="RefSeq" id="XP_022301809.1">
    <property type="nucleotide sequence ID" value="XM_022446101.1"/>
</dbReference>
<dbReference type="PRINTS" id="PR00720">
    <property type="entry name" value="MAMMALPTPASE"/>
</dbReference>
<dbReference type="KEGG" id="cvn:111109848"/>
<organism evidence="9 10">
    <name type="scientific">Crassostrea virginica</name>
    <name type="common">Eastern oyster</name>
    <dbReference type="NCBI Taxonomy" id="6565"/>
    <lineage>
        <taxon>Eukaryota</taxon>
        <taxon>Metazoa</taxon>
        <taxon>Spiralia</taxon>
        <taxon>Lophotrochozoa</taxon>
        <taxon>Mollusca</taxon>
        <taxon>Bivalvia</taxon>
        <taxon>Autobranchia</taxon>
        <taxon>Pteriomorphia</taxon>
        <taxon>Ostreida</taxon>
        <taxon>Ostreoidea</taxon>
        <taxon>Ostreidae</taxon>
        <taxon>Crassostrea</taxon>
    </lineage>
</organism>
<comment type="catalytic activity">
    <reaction evidence="7">
        <text>a phosphate monoester + H2O = an alcohol + phosphate</text>
        <dbReference type="Rhea" id="RHEA:15017"/>
        <dbReference type="ChEBI" id="CHEBI:15377"/>
        <dbReference type="ChEBI" id="CHEBI:30879"/>
        <dbReference type="ChEBI" id="CHEBI:43474"/>
        <dbReference type="ChEBI" id="CHEBI:67140"/>
        <dbReference type="EC" id="3.1.3.2"/>
    </reaction>
</comment>
<dbReference type="GeneID" id="111109848"/>
<sequence>MTTQKKSVLFICLGNICRSPISEALFLDLLEKKGERDSWKVDSAAIIDYHVGKNPDNRTIKTLNKNGITSYTHKVRQIRTSDFSDFDYIIGMDDDNMSDLEDLKPKNSKAKLVMFGDYDTDGSKTYVEDPYYSDDIKAFQDVYDKVYRCCRGFYDSVTSS</sequence>
<evidence type="ECO:0000259" key="8">
    <source>
        <dbReference type="SMART" id="SM00226"/>
    </source>
</evidence>
<dbReference type="SUPFAM" id="SSF52788">
    <property type="entry name" value="Phosphotyrosine protein phosphatases I"/>
    <property type="match status" value="1"/>
</dbReference>
<evidence type="ECO:0000256" key="6">
    <source>
        <dbReference type="PIRSR" id="PIRSR617867-1"/>
    </source>
</evidence>
<feature type="active site" description="Nucleophile" evidence="6">
    <location>
        <position position="12"/>
    </location>
</feature>
<dbReference type="InterPro" id="IPR036196">
    <property type="entry name" value="Ptyr_pPase_sf"/>
</dbReference>
<feature type="domain" description="Phosphotyrosine protein phosphatase I" evidence="8">
    <location>
        <begin position="6"/>
        <end position="156"/>
    </location>
</feature>
<dbReference type="AlphaFoldDB" id="A0A8B8BG76"/>
<dbReference type="CDD" id="cd16343">
    <property type="entry name" value="LMWPTP"/>
    <property type="match status" value="1"/>
</dbReference>
<comment type="similarity">
    <text evidence="2 7">Belongs to the low molecular weight phosphotyrosine protein phosphatase family.</text>
</comment>
<dbReference type="Pfam" id="PF01451">
    <property type="entry name" value="LMWPc"/>
    <property type="match status" value="1"/>
</dbReference>
<evidence type="ECO:0000256" key="1">
    <source>
        <dbReference type="ARBA" id="ARBA00004496"/>
    </source>
</evidence>
<evidence type="ECO:0000256" key="5">
    <source>
        <dbReference type="ARBA" id="ARBA00022912"/>
    </source>
</evidence>
<reference evidence="10" key="2">
    <citation type="submission" date="2025-08" db="UniProtKB">
        <authorList>
            <consortium name="RefSeq"/>
        </authorList>
    </citation>
    <scope>IDENTIFICATION</scope>
    <source>
        <tissue evidence="10">Whole sample</tissue>
    </source>
</reference>
<evidence type="ECO:0000256" key="2">
    <source>
        <dbReference type="ARBA" id="ARBA00011063"/>
    </source>
</evidence>
<dbReference type="GO" id="GO:0004726">
    <property type="term" value="F:non-membrane spanning protein tyrosine phosphatase activity"/>
    <property type="evidence" value="ECO:0007669"/>
    <property type="project" value="InterPro"/>
</dbReference>
<gene>
    <name evidence="10" type="primary">LOC111109848</name>
</gene>
<dbReference type="InterPro" id="IPR017867">
    <property type="entry name" value="Tyr_phospatase_low_mol_wt"/>
</dbReference>
<feature type="active site" evidence="6">
    <location>
        <position position="18"/>
    </location>
</feature>
<keyword evidence="9" id="KW-1185">Reference proteome</keyword>
<evidence type="ECO:0000256" key="3">
    <source>
        <dbReference type="ARBA" id="ARBA00022490"/>
    </source>
</evidence>
<proteinExistence type="inferred from homology"/>
<dbReference type="InterPro" id="IPR023485">
    <property type="entry name" value="Ptyr_pPase"/>
</dbReference>
<keyword evidence="5 7" id="KW-0904">Protein phosphatase</keyword>
<feature type="active site" description="Proton donor" evidence="6">
    <location>
        <position position="129"/>
    </location>
</feature>
<comment type="catalytic activity">
    <reaction evidence="7">
        <text>O-phospho-L-tyrosyl-[protein] + H2O = L-tyrosyl-[protein] + phosphate</text>
        <dbReference type="Rhea" id="RHEA:10684"/>
        <dbReference type="Rhea" id="RHEA-COMP:10136"/>
        <dbReference type="Rhea" id="RHEA-COMP:20101"/>
        <dbReference type="ChEBI" id="CHEBI:15377"/>
        <dbReference type="ChEBI" id="CHEBI:43474"/>
        <dbReference type="ChEBI" id="CHEBI:46858"/>
        <dbReference type="ChEBI" id="CHEBI:61978"/>
        <dbReference type="EC" id="3.1.3.48"/>
    </reaction>
</comment>
<dbReference type="EC" id="3.1.3.2" evidence="7"/>
<dbReference type="PRINTS" id="PR00719">
    <property type="entry name" value="LMWPTPASE"/>
</dbReference>
<dbReference type="EC" id="3.1.3.48" evidence="7"/>
<protein>
    <recommendedName>
        <fullName evidence="7">Low molecular weight phosphotyrosine protein phosphatase</fullName>
        <shortName evidence="7">LMW-PTP</shortName>
        <shortName evidence="7">LMW-PTPase</shortName>
        <ecNumber evidence="7">3.1.3.2</ecNumber>
        <ecNumber evidence="7">3.1.3.48</ecNumber>
    </recommendedName>
    <alternativeName>
        <fullName evidence="7">Low molecular weight cytosolic acid phosphatase</fullName>
    </alternativeName>
</protein>
<dbReference type="PANTHER" id="PTHR11717:SF7">
    <property type="entry name" value="LOW MOLECULAR WEIGHT PHOSPHOTYROSINE PROTEIN PHOSPHATASE"/>
    <property type="match status" value="1"/>
</dbReference>
<evidence type="ECO:0000313" key="10">
    <source>
        <dbReference type="RefSeq" id="XP_022301809.1"/>
    </source>
</evidence>
<dbReference type="Proteomes" id="UP000694844">
    <property type="component" value="Chromosome 1"/>
</dbReference>
<comment type="subcellular location">
    <subcellularLocation>
        <location evidence="1 7">Cytoplasm</location>
    </subcellularLocation>
</comment>
<dbReference type="OrthoDB" id="3388at2759"/>
<dbReference type="GO" id="GO:0005737">
    <property type="term" value="C:cytoplasm"/>
    <property type="evidence" value="ECO:0007669"/>
    <property type="project" value="UniProtKB-SubCell"/>
</dbReference>
<evidence type="ECO:0000256" key="7">
    <source>
        <dbReference type="RuleBase" id="RU368115"/>
    </source>
</evidence>
<evidence type="ECO:0000313" key="9">
    <source>
        <dbReference type="Proteomes" id="UP000694844"/>
    </source>
</evidence>
<keyword evidence="4 7" id="KW-0378">Hydrolase</keyword>
<accession>A0A8B8BG76</accession>
<dbReference type="InterPro" id="IPR050438">
    <property type="entry name" value="LMW_PTPase"/>
</dbReference>
<dbReference type="InterPro" id="IPR002115">
    <property type="entry name" value="Tyr_Pase_low_mol_wt_mml"/>
</dbReference>
<dbReference type="PANTHER" id="PTHR11717">
    <property type="entry name" value="LOW MOLECULAR WEIGHT PROTEIN TYROSINE PHOSPHATASE"/>
    <property type="match status" value="1"/>
</dbReference>